<evidence type="ECO:0000256" key="9">
    <source>
        <dbReference type="ARBA" id="ARBA00022827"/>
    </source>
</evidence>
<keyword evidence="9 17" id="KW-0274">FAD</keyword>
<dbReference type="STRING" id="407821.A0A087UE52"/>
<evidence type="ECO:0000256" key="14">
    <source>
        <dbReference type="ARBA" id="ARBA00023180"/>
    </source>
</evidence>
<accession>A0A087UE52</accession>
<dbReference type="SUPFAM" id="SSF110019">
    <property type="entry name" value="ERO1-like"/>
    <property type="match status" value="1"/>
</dbReference>
<feature type="non-terminal residue" evidence="19">
    <location>
        <position position="288"/>
    </location>
</feature>
<dbReference type="GO" id="GO:0016972">
    <property type="term" value="F:thiol oxidase activity"/>
    <property type="evidence" value="ECO:0007669"/>
    <property type="project" value="InterPro"/>
</dbReference>
<evidence type="ECO:0000256" key="8">
    <source>
        <dbReference type="ARBA" id="ARBA00022824"/>
    </source>
</evidence>
<comment type="subunit">
    <text evidence="4">May function both as a monomer and a homodimer.</text>
</comment>
<feature type="binding site" evidence="17">
    <location>
        <position position="20"/>
    </location>
    <ligand>
        <name>FAD</name>
        <dbReference type="ChEBI" id="CHEBI:57692"/>
    </ligand>
</feature>
<reference evidence="19 20" key="1">
    <citation type="submission" date="2013-11" db="EMBL/GenBank/DDBJ databases">
        <title>Genome sequencing of Stegodyphus mimosarum.</title>
        <authorList>
            <person name="Bechsgaard J."/>
        </authorList>
    </citation>
    <scope>NUCLEOTIDE SEQUENCE [LARGE SCALE GENOMIC DNA]</scope>
</reference>
<keyword evidence="6" id="KW-0285">Flavoprotein</keyword>
<dbReference type="AlphaFoldDB" id="A0A087UE52"/>
<evidence type="ECO:0000256" key="13">
    <source>
        <dbReference type="ARBA" id="ARBA00023157"/>
    </source>
</evidence>
<evidence type="ECO:0000256" key="4">
    <source>
        <dbReference type="ARBA" id="ARBA00011802"/>
    </source>
</evidence>
<dbReference type="GO" id="GO:0034975">
    <property type="term" value="P:protein folding in endoplasmic reticulum"/>
    <property type="evidence" value="ECO:0007669"/>
    <property type="project" value="InterPro"/>
</dbReference>
<dbReference type="OrthoDB" id="269384at2759"/>
<keyword evidence="11" id="KW-0560">Oxidoreductase</keyword>
<evidence type="ECO:0000256" key="6">
    <source>
        <dbReference type="ARBA" id="ARBA00022630"/>
    </source>
</evidence>
<keyword evidence="7" id="KW-0732">Signal</keyword>
<evidence type="ECO:0000256" key="2">
    <source>
        <dbReference type="ARBA" id="ARBA00004367"/>
    </source>
</evidence>
<dbReference type="GO" id="GO:0005789">
    <property type="term" value="C:endoplasmic reticulum membrane"/>
    <property type="evidence" value="ECO:0007669"/>
    <property type="project" value="UniProtKB-SubCell"/>
</dbReference>
<keyword evidence="8" id="KW-0256">Endoplasmic reticulum</keyword>
<evidence type="ECO:0000256" key="5">
    <source>
        <dbReference type="ARBA" id="ARBA00022448"/>
    </source>
</evidence>
<proteinExistence type="inferred from homology"/>
<evidence type="ECO:0000256" key="15">
    <source>
        <dbReference type="ARBA" id="ARBA00023284"/>
    </source>
</evidence>
<evidence type="ECO:0000313" key="20">
    <source>
        <dbReference type="Proteomes" id="UP000054359"/>
    </source>
</evidence>
<dbReference type="PIRSF" id="PIRSF017205">
    <property type="entry name" value="ERO1"/>
    <property type="match status" value="1"/>
</dbReference>
<comment type="cofactor">
    <cofactor evidence="1 17">
        <name>FAD</name>
        <dbReference type="ChEBI" id="CHEBI:57692"/>
    </cofactor>
</comment>
<evidence type="ECO:0000256" key="1">
    <source>
        <dbReference type="ARBA" id="ARBA00001974"/>
    </source>
</evidence>
<dbReference type="Proteomes" id="UP000054359">
    <property type="component" value="Unassembled WGS sequence"/>
</dbReference>
<dbReference type="OMA" id="YTENCFR"/>
<keyword evidence="14" id="KW-0325">Glycoprotein</keyword>
<keyword evidence="13 18" id="KW-1015">Disulfide bond</keyword>
<evidence type="ECO:0000256" key="17">
    <source>
        <dbReference type="PIRSR" id="PIRSR017205-2"/>
    </source>
</evidence>
<keyword evidence="10" id="KW-0249">Electron transport</keyword>
<organism evidence="19 20">
    <name type="scientific">Stegodyphus mimosarum</name>
    <name type="common">African social velvet spider</name>
    <dbReference type="NCBI Taxonomy" id="407821"/>
    <lineage>
        <taxon>Eukaryota</taxon>
        <taxon>Metazoa</taxon>
        <taxon>Ecdysozoa</taxon>
        <taxon>Arthropoda</taxon>
        <taxon>Chelicerata</taxon>
        <taxon>Arachnida</taxon>
        <taxon>Araneae</taxon>
        <taxon>Araneomorphae</taxon>
        <taxon>Entelegynae</taxon>
        <taxon>Eresoidea</taxon>
        <taxon>Eresidae</taxon>
        <taxon>Stegodyphus</taxon>
    </lineage>
</organism>
<evidence type="ECO:0000256" key="7">
    <source>
        <dbReference type="ARBA" id="ARBA00022729"/>
    </source>
</evidence>
<name>A0A087UE52_STEMI</name>
<feature type="binding site" evidence="17">
    <location>
        <position position="109"/>
    </location>
    <ligand>
        <name>FAD</name>
        <dbReference type="ChEBI" id="CHEBI:57692"/>
    </ligand>
</feature>
<feature type="binding site" evidence="17">
    <location>
        <position position="72"/>
    </location>
    <ligand>
        <name>FAD</name>
        <dbReference type="ChEBI" id="CHEBI:57692"/>
    </ligand>
</feature>
<keyword evidence="5" id="KW-0813">Transport</keyword>
<gene>
    <name evidence="19" type="ORF">X975_17346</name>
</gene>
<sequence>MDDETSAEVQYVDLLLNPERYTGYKGPSAHRIWNSIYRENCFKFGSGYGPYTTSKNLHAMCLEKRAFYRAISGLHSSISIHLCAQYYTKAKDCFGKGEWGPNVEEFKRRFDPAFTDGEGPHWLKNLYFIYLLELRAIAKAAPYFGNELFYTGREENDQEVRLAVKNILEIAKSFPDHFNESVMFSGNDKVARKLKEEFRLHFRNISRIMDCVGCDKCRLWGKIQVQGLGTAFKILFAEDLSQYSSGSRKHFRLSRTEIVSLFNAFGRLSNSVYQLENFRQMINWNQNL</sequence>
<feature type="active site" evidence="16">
    <location>
        <position position="217"/>
    </location>
</feature>
<keyword evidence="20" id="KW-1185">Reference proteome</keyword>
<feature type="binding site" evidence="17">
    <location>
        <position position="22"/>
    </location>
    <ligand>
        <name>FAD</name>
        <dbReference type="ChEBI" id="CHEBI:57692"/>
    </ligand>
</feature>
<keyword evidence="15" id="KW-0676">Redox-active center</keyword>
<dbReference type="GO" id="GO:0015035">
    <property type="term" value="F:protein-disulfide reductase activity"/>
    <property type="evidence" value="ECO:0007669"/>
    <property type="project" value="InterPro"/>
</dbReference>
<feature type="binding site" evidence="17">
    <location>
        <position position="75"/>
    </location>
    <ligand>
        <name>FAD</name>
        <dbReference type="ChEBI" id="CHEBI:57692"/>
    </ligand>
</feature>
<dbReference type="PANTHER" id="PTHR12613:SF0">
    <property type="entry name" value="ERO1-LIKE PROTEIN"/>
    <property type="match status" value="1"/>
</dbReference>
<dbReference type="Pfam" id="PF04137">
    <property type="entry name" value="ERO1"/>
    <property type="match status" value="1"/>
</dbReference>
<feature type="active site" description="Nucleophile" evidence="16">
    <location>
        <position position="214"/>
    </location>
</feature>
<evidence type="ECO:0000256" key="18">
    <source>
        <dbReference type="PIRSR" id="PIRSR017205-3"/>
    </source>
</evidence>
<dbReference type="GO" id="GO:0071949">
    <property type="term" value="F:FAD binding"/>
    <property type="evidence" value="ECO:0007669"/>
    <property type="project" value="InterPro"/>
</dbReference>
<comment type="subcellular location">
    <subcellularLocation>
        <location evidence="2">Endoplasmic reticulum membrane</location>
        <topology evidence="2">Peripheral membrane protein</topology>
        <orientation evidence="2">Lumenal side</orientation>
    </subcellularLocation>
</comment>
<comment type="similarity">
    <text evidence="3">Belongs to the EROs family.</text>
</comment>
<evidence type="ECO:0000313" key="19">
    <source>
        <dbReference type="EMBL" id="KFM75641.1"/>
    </source>
</evidence>
<evidence type="ECO:0000256" key="16">
    <source>
        <dbReference type="PIRSR" id="PIRSR017205-1"/>
    </source>
</evidence>
<evidence type="ECO:0000256" key="11">
    <source>
        <dbReference type="ARBA" id="ARBA00023002"/>
    </source>
</evidence>
<evidence type="ECO:0000256" key="10">
    <source>
        <dbReference type="ARBA" id="ARBA00022982"/>
    </source>
</evidence>
<protein>
    <submittedName>
        <fullName evidence="19">ERO1-like protein beta</fullName>
    </submittedName>
</protein>
<feature type="disulfide bond" description="Redox-active" evidence="18">
    <location>
        <begin position="214"/>
        <end position="217"/>
    </location>
</feature>
<keyword evidence="12" id="KW-0472">Membrane</keyword>
<dbReference type="InterPro" id="IPR007266">
    <property type="entry name" value="Ero1"/>
</dbReference>
<dbReference type="InterPro" id="IPR037192">
    <property type="entry name" value="ERO1-like_sf"/>
</dbReference>
<feature type="binding site" evidence="17">
    <location>
        <position position="33"/>
    </location>
    <ligand>
        <name>FAD</name>
        <dbReference type="ChEBI" id="CHEBI:57692"/>
    </ligand>
</feature>
<dbReference type="EMBL" id="KK119411">
    <property type="protein sequence ID" value="KFM75641.1"/>
    <property type="molecule type" value="Genomic_DNA"/>
</dbReference>
<evidence type="ECO:0000256" key="12">
    <source>
        <dbReference type="ARBA" id="ARBA00023136"/>
    </source>
</evidence>
<evidence type="ECO:0000256" key="3">
    <source>
        <dbReference type="ARBA" id="ARBA00008277"/>
    </source>
</evidence>
<dbReference type="PANTHER" id="PTHR12613">
    <property type="entry name" value="ERO1-RELATED"/>
    <property type="match status" value="1"/>
</dbReference>